<dbReference type="OrthoDB" id="4304335at2"/>
<evidence type="ECO:0000259" key="1">
    <source>
        <dbReference type="Pfam" id="PF03992"/>
    </source>
</evidence>
<keyword evidence="3" id="KW-1185">Reference proteome</keyword>
<evidence type="ECO:0000313" key="3">
    <source>
        <dbReference type="Proteomes" id="UP000010729"/>
    </source>
</evidence>
<dbReference type="Proteomes" id="UP000010729">
    <property type="component" value="Unassembled WGS sequence"/>
</dbReference>
<dbReference type="RefSeq" id="WP_005267106.1">
    <property type="nucleotide sequence ID" value="NZ_ANPE02000066.1"/>
</dbReference>
<proteinExistence type="predicted"/>
<sequence>MTVYTLGIWLVKPGREHDFVRAWEDLARRTKEAFPGGHALLMRDRDVPNRFISTGPWESVEQIEQWRGSSLFSEGLAGIRDTLEHFEPHTLEQVAVQE</sequence>
<gene>
    <name evidence="2" type="ORF">D477_002958</name>
</gene>
<dbReference type="InterPro" id="IPR007138">
    <property type="entry name" value="ABM_dom"/>
</dbReference>
<dbReference type="InterPro" id="IPR011008">
    <property type="entry name" value="Dimeric_a/b-barrel"/>
</dbReference>
<dbReference type="Pfam" id="PF03992">
    <property type="entry name" value="ABM"/>
    <property type="match status" value="1"/>
</dbReference>
<evidence type="ECO:0000313" key="2">
    <source>
        <dbReference type="EMBL" id="EMY35710.1"/>
    </source>
</evidence>
<protein>
    <submittedName>
        <fullName evidence="2">Antibiotic biosynthesis monooxygenase</fullName>
    </submittedName>
</protein>
<keyword evidence="2" id="KW-0503">Monooxygenase</keyword>
<feature type="domain" description="ABM" evidence="1">
    <location>
        <begin position="11"/>
        <end position="74"/>
    </location>
</feature>
<organism evidence="2 3">
    <name type="scientific">Arthrobacter crystallopoietes BAB-32</name>
    <dbReference type="NCBI Taxonomy" id="1246476"/>
    <lineage>
        <taxon>Bacteria</taxon>
        <taxon>Bacillati</taxon>
        <taxon>Actinomycetota</taxon>
        <taxon>Actinomycetes</taxon>
        <taxon>Micrococcales</taxon>
        <taxon>Micrococcaceae</taxon>
        <taxon>Crystallibacter</taxon>
    </lineage>
</organism>
<keyword evidence="2" id="KW-0560">Oxidoreductase</keyword>
<dbReference type="EMBL" id="ANPE02000066">
    <property type="protein sequence ID" value="EMY35710.1"/>
    <property type="molecule type" value="Genomic_DNA"/>
</dbReference>
<name>N1V2Z9_9MICC</name>
<dbReference type="Gene3D" id="3.30.70.100">
    <property type="match status" value="1"/>
</dbReference>
<reference evidence="2 3" key="1">
    <citation type="journal article" date="2013" name="Genome Announc.">
        <title>Draft Genome Sequence of Arthrobacter crystallopoietes Strain BAB-32, Revealing Genes for Bioremediation.</title>
        <authorList>
            <person name="Joshi M.N."/>
            <person name="Pandit A.S."/>
            <person name="Sharma A."/>
            <person name="Pandya R.V."/>
            <person name="Desai S.M."/>
            <person name="Saxena A.K."/>
            <person name="Bagatharia S.B."/>
        </authorList>
    </citation>
    <scope>NUCLEOTIDE SEQUENCE [LARGE SCALE GENOMIC DNA]</scope>
    <source>
        <strain evidence="2 3">BAB-32</strain>
    </source>
</reference>
<dbReference type="AlphaFoldDB" id="N1V2Z9"/>
<dbReference type="GO" id="GO:0004497">
    <property type="term" value="F:monooxygenase activity"/>
    <property type="evidence" value="ECO:0007669"/>
    <property type="project" value="UniProtKB-KW"/>
</dbReference>
<dbReference type="SUPFAM" id="SSF54909">
    <property type="entry name" value="Dimeric alpha+beta barrel"/>
    <property type="match status" value="1"/>
</dbReference>
<comment type="caution">
    <text evidence="2">The sequence shown here is derived from an EMBL/GenBank/DDBJ whole genome shotgun (WGS) entry which is preliminary data.</text>
</comment>
<accession>N1V2Z9</accession>